<feature type="chain" id="PRO_5040382729" evidence="1">
    <location>
        <begin position="20"/>
        <end position="104"/>
    </location>
</feature>
<gene>
    <name evidence="2" type="ORF">DIATSA_LOCUS6426</name>
</gene>
<dbReference type="EMBL" id="OU893333">
    <property type="protein sequence ID" value="CAG9788631.1"/>
    <property type="molecule type" value="Genomic_DNA"/>
</dbReference>
<reference evidence="2" key="2">
    <citation type="submission" date="2022-10" db="EMBL/GenBank/DDBJ databases">
        <authorList>
            <consortium name="ENA_rothamsted_submissions"/>
            <consortium name="culmorum"/>
            <person name="King R."/>
        </authorList>
    </citation>
    <scope>NUCLEOTIDE SEQUENCE</scope>
</reference>
<evidence type="ECO:0000313" key="3">
    <source>
        <dbReference type="Proteomes" id="UP001153714"/>
    </source>
</evidence>
<accession>A0A9N9R2E9</accession>
<proteinExistence type="predicted"/>
<evidence type="ECO:0000256" key="1">
    <source>
        <dbReference type="SAM" id="SignalP"/>
    </source>
</evidence>
<dbReference type="OrthoDB" id="6612236at2759"/>
<reference evidence="2" key="1">
    <citation type="submission" date="2021-12" db="EMBL/GenBank/DDBJ databases">
        <authorList>
            <person name="King R."/>
        </authorList>
    </citation>
    <scope>NUCLEOTIDE SEQUENCE</scope>
</reference>
<evidence type="ECO:0000313" key="2">
    <source>
        <dbReference type="EMBL" id="CAG9788631.1"/>
    </source>
</evidence>
<organism evidence="2 3">
    <name type="scientific">Diatraea saccharalis</name>
    <name type="common">sugarcane borer</name>
    <dbReference type="NCBI Taxonomy" id="40085"/>
    <lineage>
        <taxon>Eukaryota</taxon>
        <taxon>Metazoa</taxon>
        <taxon>Ecdysozoa</taxon>
        <taxon>Arthropoda</taxon>
        <taxon>Hexapoda</taxon>
        <taxon>Insecta</taxon>
        <taxon>Pterygota</taxon>
        <taxon>Neoptera</taxon>
        <taxon>Endopterygota</taxon>
        <taxon>Lepidoptera</taxon>
        <taxon>Glossata</taxon>
        <taxon>Ditrysia</taxon>
        <taxon>Pyraloidea</taxon>
        <taxon>Crambidae</taxon>
        <taxon>Crambinae</taxon>
        <taxon>Diatraea</taxon>
    </lineage>
</organism>
<keyword evidence="1" id="KW-0732">Signal</keyword>
<sequence length="104" mass="11970">MAVYRIILVVLIIATIVHSQRPSFAGTRPIGYPALETANTNQLSNRFGEDLPVPIETKGDRRLINKIESLPTDNKPFWYLNMMQYNALRQRPQTWPVRANNFIS</sequence>
<feature type="signal peptide" evidence="1">
    <location>
        <begin position="1"/>
        <end position="19"/>
    </location>
</feature>
<protein>
    <submittedName>
        <fullName evidence="2">Uncharacterized protein</fullName>
    </submittedName>
</protein>
<dbReference type="AlphaFoldDB" id="A0A9N9R2E9"/>
<dbReference type="Proteomes" id="UP001153714">
    <property type="component" value="Chromosome 2"/>
</dbReference>
<keyword evidence="3" id="KW-1185">Reference proteome</keyword>
<name>A0A9N9R2E9_9NEOP</name>